<dbReference type="EMBL" id="GBXM01030099">
    <property type="protein sequence ID" value="JAH78478.1"/>
    <property type="molecule type" value="Transcribed_RNA"/>
</dbReference>
<name>A0A0E9VML1_ANGAN</name>
<proteinExistence type="predicted"/>
<organism evidence="1">
    <name type="scientific">Anguilla anguilla</name>
    <name type="common">European freshwater eel</name>
    <name type="synonym">Muraena anguilla</name>
    <dbReference type="NCBI Taxonomy" id="7936"/>
    <lineage>
        <taxon>Eukaryota</taxon>
        <taxon>Metazoa</taxon>
        <taxon>Chordata</taxon>
        <taxon>Craniata</taxon>
        <taxon>Vertebrata</taxon>
        <taxon>Euteleostomi</taxon>
        <taxon>Actinopterygii</taxon>
        <taxon>Neopterygii</taxon>
        <taxon>Teleostei</taxon>
        <taxon>Anguilliformes</taxon>
        <taxon>Anguillidae</taxon>
        <taxon>Anguilla</taxon>
    </lineage>
</organism>
<evidence type="ECO:0000313" key="1">
    <source>
        <dbReference type="EMBL" id="JAH78478.1"/>
    </source>
</evidence>
<protein>
    <submittedName>
        <fullName evidence="1">Uncharacterized protein</fullName>
    </submittedName>
</protein>
<accession>A0A0E9VML1</accession>
<reference evidence="1" key="2">
    <citation type="journal article" date="2015" name="Fish Shellfish Immunol.">
        <title>Early steps in the European eel (Anguilla anguilla)-Vibrio vulnificus interaction in the gills: Role of the RtxA13 toxin.</title>
        <authorList>
            <person name="Callol A."/>
            <person name="Pajuelo D."/>
            <person name="Ebbesson L."/>
            <person name="Teles M."/>
            <person name="MacKenzie S."/>
            <person name="Amaro C."/>
        </authorList>
    </citation>
    <scope>NUCLEOTIDE SEQUENCE</scope>
</reference>
<sequence>MFPAQCNKEI</sequence>
<reference evidence="1" key="1">
    <citation type="submission" date="2014-11" db="EMBL/GenBank/DDBJ databases">
        <authorList>
            <person name="Amaro Gonzalez C."/>
        </authorList>
    </citation>
    <scope>NUCLEOTIDE SEQUENCE</scope>
</reference>